<keyword evidence="3" id="KW-0808">Transferase</keyword>
<feature type="region of interest" description="Disordered" evidence="7">
    <location>
        <begin position="30"/>
        <end position="141"/>
    </location>
</feature>
<evidence type="ECO:0000256" key="4">
    <source>
        <dbReference type="ARBA" id="ARBA00022946"/>
    </source>
</evidence>
<keyword evidence="10" id="KW-1185">Reference proteome</keyword>
<feature type="compositionally biased region" description="Basic residues" evidence="7">
    <location>
        <begin position="554"/>
        <end position="570"/>
    </location>
</feature>
<dbReference type="GO" id="GO:0016435">
    <property type="term" value="F:rRNA (guanine) methyltransferase activity"/>
    <property type="evidence" value="ECO:0007669"/>
    <property type="project" value="TreeGrafter"/>
</dbReference>
<comment type="subcellular location">
    <subcellularLocation>
        <location evidence="1">Mitochondrion</location>
    </subcellularLocation>
</comment>
<dbReference type="Pfam" id="PF00588">
    <property type="entry name" value="SpoU_methylase"/>
    <property type="match status" value="1"/>
</dbReference>
<dbReference type="GO" id="GO:0003723">
    <property type="term" value="F:RNA binding"/>
    <property type="evidence" value="ECO:0007669"/>
    <property type="project" value="InterPro"/>
</dbReference>
<feature type="compositionally biased region" description="Basic and acidic residues" evidence="7">
    <location>
        <begin position="86"/>
        <end position="113"/>
    </location>
</feature>
<proteinExistence type="predicted"/>
<keyword evidence="4" id="KW-0809">Transit peptide</keyword>
<dbReference type="OMA" id="CWRIQGK"/>
<dbReference type="InterPro" id="IPR029028">
    <property type="entry name" value="Alpha/beta_knot_MTases"/>
</dbReference>
<dbReference type="Pfam" id="PF08032">
    <property type="entry name" value="SpoU_sub_bind"/>
    <property type="match status" value="1"/>
</dbReference>
<keyword evidence="2" id="KW-0489">Methyltransferase</keyword>
<dbReference type="InParanoid" id="A0A152A7V1"/>
<evidence type="ECO:0000256" key="3">
    <source>
        <dbReference type="ARBA" id="ARBA00022679"/>
    </source>
</evidence>
<feature type="compositionally biased region" description="Acidic residues" evidence="7">
    <location>
        <begin position="523"/>
        <end position="534"/>
    </location>
</feature>
<evidence type="ECO:0000313" key="9">
    <source>
        <dbReference type="EMBL" id="KYR02312.1"/>
    </source>
</evidence>
<dbReference type="SMART" id="SM00967">
    <property type="entry name" value="SpoU_sub_bind"/>
    <property type="match status" value="1"/>
</dbReference>
<evidence type="ECO:0000259" key="8">
    <source>
        <dbReference type="SMART" id="SM00967"/>
    </source>
</evidence>
<feature type="compositionally biased region" description="Low complexity" evidence="7">
    <location>
        <begin position="114"/>
        <end position="124"/>
    </location>
</feature>
<comment type="caution">
    <text evidence="9">The sequence shown here is derived from an EMBL/GenBank/DDBJ whole genome shotgun (WGS) entry which is preliminary data.</text>
</comment>
<dbReference type="InterPro" id="IPR029064">
    <property type="entry name" value="Ribosomal_eL30-like_sf"/>
</dbReference>
<dbReference type="GO" id="GO:0005739">
    <property type="term" value="C:mitochondrion"/>
    <property type="evidence" value="ECO:0007669"/>
    <property type="project" value="UniProtKB-SubCell"/>
</dbReference>
<evidence type="ECO:0000256" key="6">
    <source>
        <dbReference type="ARBA" id="ARBA00034881"/>
    </source>
</evidence>
<dbReference type="AlphaFoldDB" id="A0A152A7V1"/>
<feature type="compositionally biased region" description="Basic and acidic residues" evidence="7">
    <location>
        <begin position="125"/>
        <end position="141"/>
    </location>
</feature>
<evidence type="ECO:0000313" key="10">
    <source>
        <dbReference type="Proteomes" id="UP000076078"/>
    </source>
</evidence>
<feature type="region of interest" description="Disordered" evidence="7">
    <location>
        <begin position="523"/>
        <end position="570"/>
    </location>
</feature>
<accession>A0A152A7V1</accession>
<dbReference type="InterPro" id="IPR047182">
    <property type="entry name" value="MRM1"/>
</dbReference>
<evidence type="ECO:0000256" key="7">
    <source>
        <dbReference type="SAM" id="MobiDB-lite"/>
    </source>
</evidence>
<dbReference type="OrthoDB" id="270651at2759"/>
<organism evidence="9 10">
    <name type="scientific">Tieghemostelium lacteum</name>
    <name type="common">Slime mold</name>
    <name type="synonym">Dictyostelium lacteum</name>
    <dbReference type="NCBI Taxonomy" id="361077"/>
    <lineage>
        <taxon>Eukaryota</taxon>
        <taxon>Amoebozoa</taxon>
        <taxon>Evosea</taxon>
        <taxon>Eumycetozoa</taxon>
        <taxon>Dictyostelia</taxon>
        <taxon>Dictyosteliales</taxon>
        <taxon>Raperosteliaceae</taxon>
        <taxon>Tieghemostelium</taxon>
    </lineage>
</organism>
<evidence type="ECO:0000256" key="5">
    <source>
        <dbReference type="ARBA" id="ARBA00023128"/>
    </source>
</evidence>
<feature type="domain" description="RNA 2-O ribose methyltransferase substrate binding" evidence="8">
    <location>
        <begin position="182"/>
        <end position="264"/>
    </location>
</feature>
<protein>
    <recommendedName>
        <fullName evidence="6">rRNA methyltransferase 1, mitochondrial</fullName>
    </recommendedName>
</protein>
<dbReference type="SUPFAM" id="SSF75217">
    <property type="entry name" value="alpha/beta knot"/>
    <property type="match status" value="1"/>
</dbReference>
<dbReference type="Proteomes" id="UP000076078">
    <property type="component" value="Unassembled WGS sequence"/>
</dbReference>
<evidence type="ECO:0000256" key="1">
    <source>
        <dbReference type="ARBA" id="ARBA00004173"/>
    </source>
</evidence>
<dbReference type="CDD" id="cd18095">
    <property type="entry name" value="SpoU-like_rRNA-MTase"/>
    <property type="match status" value="1"/>
</dbReference>
<dbReference type="EMBL" id="LODT01000004">
    <property type="protein sequence ID" value="KYR02312.1"/>
    <property type="molecule type" value="Genomic_DNA"/>
</dbReference>
<evidence type="ECO:0000256" key="2">
    <source>
        <dbReference type="ARBA" id="ARBA00022603"/>
    </source>
</evidence>
<name>A0A152A7V1_TIELA</name>
<keyword evidence="5" id="KW-0496">Mitochondrion</keyword>
<dbReference type="PANTHER" id="PTHR46103">
    <property type="entry name" value="RRNA METHYLTRANSFERASE 1, MITOCHONDRIAL"/>
    <property type="match status" value="1"/>
</dbReference>
<feature type="compositionally biased region" description="Basic and acidic residues" evidence="7">
    <location>
        <begin position="539"/>
        <end position="553"/>
    </location>
</feature>
<gene>
    <name evidence="9" type="ORF">DLAC_01144</name>
</gene>
<dbReference type="InterPro" id="IPR029026">
    <property type="entry name" value="tRNA_m1G_MTases_N"/>
</dbReference>
<dbReference type="STRING" id="361077.A0A152A7V1"/>
<sequence length="570" mass="65623">MLKQLLFKNSQINLILNKYINTSFCTYSSYNRGNNNSYPKRNLSFKKNESNDGDYGVIDSGGRQGSRMSRSRSMKMIHGSGKGKYQNRETKRDTFDNGDGDRSYRSRPKREDNNNNNNNNNNKSNENEVEHDNRYTKFKERNKSNYILKMNNNTLKKPKEASVSVQEVKEVEEYDENIDEVKISGYRAVLSIYDKRPEDLLRIYVDHKVYEKNKVQLKDIIKYFVAERKPYHILQEDELHELEKISKSIHHEGIVVVCKPKQVTNPEIAFQKEIQRVKKLYTMKQSNSQLISENLKLHNQQVSKTSQNRPIVVILDNVENPQNIGAIARSCATFGVQTLFMYNQEGQSKSGYVNPFSPQSYRSSRGALEYVDVAQVDMKSDYIDLVKTFKEQGWEIVVTSDHKESQEHHILYSEQSSVVLGTKPLVLIFGSESVGISKGVVKLSSSSMSIPGTGLIDCLNVSQAISIFLSECWRIQGKTLAKSTKDEVSKLKESLKISPKEVTPQLLGINESDAYIEETEMNEFEEQEHDENDTMVENIKNRLYSEYEYDHRPSTKKKQPSRKGSNKRVN</sequence>
<dbReference type="InterPro" id="IPR001537">
    <property type="entry name" value="SpoU_MeTrfase"/>
</dbReference>
<dbReference type="Gene3D" id="3.30.1330.30">
    <property type="match status" value="1"/>
</dbReference>
<dbReference type="InterPro" id="IPR013123">
    <property type="entry name" value="SpoU_subst-bd"/>
</dbReference>
<dbReference type="PANTHER" id="PTHR46103:SF2">
    <property type="entry name" value="TRNA_RRNA METHYLTRANSFERASE SPOU TYPE DOMAIN-CONTAINING PROTEIN"/>
    <property type="match status" value="1"/>
</dbReference>
<dbReference type="Gene3D" id="3.40.1280.10">
    <property type="match status" value="1"/>
</dbReference>
<reference evidence="9 10" key="1">
    <citation type="submission" date="2015-12" db="EMBL/GenBank/DDBJ databases">
        <title>Dictyostelia acquired genes for synthesis and detection of signals that induce cell-type specialization by lateral gene transfer from prokaryotes.</title>
        <authorList>
            <person name="Gloeckner G."/>
            <person name="Schaap P."/>
        </authorList>
    </citation>
    <scope>NUCLEOTIDE SEQUENCE [LARGE SCALE GENOMIC DNA]</scope>
    <source>
        <strain evidence="9 10">TK</strain>
    </source>
</reference>